<evidence type="ECO:0008006" key="3">
    <source>
        <dbReference type="Google" id="ProtNLM"/>
    </source>
</evidence>
<accession>A0ABP7XB22</accession>
<keyword evidence="2" id="KW-1185">Reference proteome</keyword>
<protein>
    <recommendedName>
        <fullName evidence="3">Flap endonuclease-1-like 5' DNA nuclease</fullName>
    </recommendedName>
</protein>
<dbReference type="Proteomes" id="UP001500459">
    <property type="component" value="Unassembled WGS sequence"/>
</dbReference>
<dbReference type="EMBL" id="BAABCW010000001">
    <property type="protein sequence ID" value="GAA4108609.1"/>
    <property type="molecule type" value="Genomic_DNA"/>
</dbReference>
<proteinExistence type="predicted"/>
<organism evidence="1 2">
    <name type="scientific">Aquimarina addita</name>
    <dbReference type="NCBI Taxonomy" id="870485"/>
    <lineage>
        <taxon>Bacteria</taxon>
        <taxon>Pseudomonadati</taxon>
        <taxon>Bacteroidota</taxon>
        <taxon>Flavobacteriia</taxon>
        <taxon>Flavobacteriales</taxon>
        <taxon>Flavobacteriaceae</taxon>
        <taxon>Aquimarina</taxon>
    </lineage>
</organism>
<gene>
    <name evidence="1" type="ORF">GCM10022393_04850</name>
</gene>
<name>A0ABP7XB22_9FLAO</name>
<dbReference type="RefSeq" id="WP_344924412.1">
    <property type="nucleotide sequence ID" value="NZ_BAABCW010000001.1"/>
</dbReference>
<sequence>MNWCFIIPVIVGVLCALLGYLLGRLLSGSTTNDTTELDALKKKYATLETDFNACKSKRASLETDLSKCNSDLAQCRLDVSAKPDVSNISSINTPVEPPVTPEVAIVALPFDADAAKTVFGKKIKQDDLKIIEGIGPKIEELFHNHDVKTWKALSECTIEKCQEVLNSGGKRYEIHKPGTWPRQAKMAYEGKWAALLKWQDELDGGKE</sequence>
<comment type="caution">
    <text evidence="1">The sequence shown here is derived from an EMBL/GenBank/DDBJ whole genome shotgun (WGS) entry which is preliminary data.</text>
</comment>
<evidence type="ECO:0000313" key="1">
    <source>
        <dbReference type="EMBL" id="GAA4108609.1"/>
    </source>
</evidence>
<evidence type="ECO:0000313" key="2">
    <source>
        <dbReference type="Proteomes" id="UP001500459"/>
    </source>
</evidence>
<reference evidence="2" key="1">
    <citation type="journal article" date="2019" name="Int. J. Syst. Evol. Microbiol.">
        <title>The Global Catalogue of Microorganisms (GCM) 10K type strain sequencing project: providing services to taxonomists for standard genome sequencing and annotation.</title>
        <authorList>
            <consortium name="The Broad Institute Genomics Platform"/>
            <consortium name="The Broad Institute Genome Sequencing Center for Infectious Disease"/>
            <person name="Wu L."/>
            <person name="Ma J."/>
        </authorList>
    </citation>
    <scope>NUCLEOTIDE SEQUENCE [LARGE SCALE GENOMIC DNA]</scope>
    <source>
        <strain evidence="2">JCM 17106</strain>
    </source>
</reference>